<evidence type="ECO:0000256" key="4">
    <source>
        <dbReference type="ARBA" id="ARBA00022670"/>
    </source>
</evidence>
<reference evidence="12" key="1">
    <citation type="submission" date="2020-05" db="UniProtKB">
        <authorList>
            <consortium name="EnsemblMetazoa"/>
        </authorList>
    </citation>
    <scope>IDENTIFICATION</scope>
    <source>
        <strain evidence="12">TTRI</strain>
    </source>
</reference>
<keyword evidence="6" id="KW-0732">Signal</keyword>
<evidence type="ECO:0000256" key="7">
    <source>
        <dbReference type="ARBA" id="ARBA00022801"/>
    </source>
</evidence>
<proteinExistence type="inferred from homology"/>
<name>A0A1A9VMH4_GLOAU</name>
<dbReference type="PROSITE" id="PS52035">
    <property type="entry name" value="PEPTIDASE_M14"/>
    <property type="match status" value="1"/>
</dbReference>
<dbReference type="PANTHER" id="PTHR11705:SF123">
    <property type="entry name" value="PEPTIDASE M14 CARBOXYPEPTIDASE A DOMAIN-CONTAINING PROTEIN-RELATED"/>
    <property type="match status" value="1"/>
</dbReference>
<keyword evidence="8" id="KW-0862">Zinc</keyword>
<accession>A0A1A9VMH4</accession>
<organism evidence="12 13">
    <name type="scientific">Glossina austeni</name>
    <name type="common">Savannah tsetse fly</name>
    <dbReference type="NCBI Taxonomy" id="7395"/>
    <lineage>
        <taxon>Eukaryota</taxon>
        <taxon>Metazoa</taxon>
        <taxon>Ecdysozoa</taxon>
        <taxon>Arthropoda</taxon>
        <taxon>Hexapoda</taxon>
        <taxon>Insecta</taxon>
        <taxon>Pterygota</taxon>
        <taxon>Neoptera</taxon>
        <taxon>Endopterygota</taxon>
        <taxon>Diptera</taxon>
        <taxon>Brachycera</taxon>
        <taxon>Muscomorpha</taxon>
        <taxon>Hippoboscoidea</taxon>
        <taxon>Glossinidae</taxon>
        <taxon>Glossina</taxon>
    </lineage>
</organism>
<comment type="cofactor">
    <cofactor evidence="1">
        <name>Zn(2+)</name>
        <dbReference type="ChEBI" id="CHEBI:29105"/>
    </cofactor>
</comment>
<evidence type="ECO:0000313" key="12">
    <source>
        <dbReference type="EnsemblMetazoa" id="GAUT041675-PA"/>
    </source>
</evidence>
<keyword evidence="4" id="KW-0645">Protease</keyword>
<dbReference type="InterPro" id="IPR000834">
    <property type="entry name" value="Peptidase_M14"/>
</dbReference>
<dbReference type="VEuPathDB" id="VectorBase:GAUT041675"/>
<dbReference type="InterPro" id="IPR057246">
    <property type="entry name" value="CARBOXYPEPT_ZN_1"/>
</dbReference>
<evidence type="ECO:0000256" key="8">
    <source>
        <dbReference type="ARBA" id="ARBA00022833"/>
    </source>
</evidence>
<dbReference type="FunFam" id="3.40.630.10:FF:000084">
    <property type="entry name" value="Carboxypeptidase B2"/>
    <property type="match status" value="1"/>
</dbReference>
<keyword evidence="3" id="KW-0121">Carboxypeptidase</keyword>
<dbReference type="PANTHER" id="PTHR11705">
    <property type="entry name" value="PROTEASE FAMILY M14 CARBOXYPEPTIDASE A,B"/>
    <property type="match status" value="1"/>
</dbReference>
<evidence type="ECO:0000256" key="10">
    <source>
        <dbReference type="PROSITE-ProRule" id="PRU01379"/>
    </source>
</evidence>
<dbReference type="AlphaFoldDB" id="A0A1A9VMH4"/>
<dbReference type="Gene3D" id="3.40.630.10">
    <property type="entry name" value="Zn peptidases"/>
    <property type="match status" value="1"/>
</dbReference>
<dbReference type="GO" id="GO:0005615">
    <property type="term" value="C:extracellular space"/>
    <property type="evidence" value="ECO:0007669"/>
    <property type="project" value="TreeGrafter"/>
</dbReference>
<keyword evidence="5" id="KW-0479">Metal-binding</keyword>
<evidence type="ECO:0000256" key="2">
    <source>
        <dbReference type="ARBA" id="ARBA00005988"/>
    </source>
</evidence>
<sequence>MANFKKIIRRKDYRRNLPVRSLDWSFFPTLVEIYTWLDLVIAECPNVASGFDIGRSLDGRLIRGIKISFKPHQKAIFIESNIHGNEWLASASVTYIIEELLFSKKHHIREMAESLDWYIVPVLNVDDFVYLKEKKVKFRKRRSVSVEDFNSLAPSRRKADFTYESYSGEYRFYPGPISSAFVFPKLDLGTKSAIDYIRNCIPDRTVKIYIALGEFTEKATNPWIRKSDIPDNYQHIMFVAKSFTEAVYTTLRADWNLETIAKALNISTDGKKSFVDVENYVPICFTIELPNKDQDKESRFQSAEEMILPVSKELLGGFAGMVEAVKQLGYI</sequence>
<feature type="domain" description="Peptidase M14" evidence="11">
    <location>
        <begin position="26"/>
        <end position="325"/>
    </location>
</feature>
<dbReference type="SMART" id="SM00631">
    <property type="entry name" value="Zn_pept"/>
    <property type="match status" value="1"/>
</dbReference>
<dbReference type="EnsemblMetazoa" id="GAUT041675-RA">
    <property type="protein sequence ID" value="GAUT041675-PA"/>
    <property type="gene ID" value="GAUT041675"/>
</dbReference>
<keyword evidence="9" id="KW-0482">Metalloprotease</keyword>
<dbReference type="Proteomes" id="UP000078200">
    <property type="component" value="Unassembled WGS sequence"/>
</dbReference>
<keyword evidence="13" id="KW-1185">Reference proteome</keyword>
<comment type="similarity">
    <text evidence="2 10">Belongs to the peptidase M14 family.</text>
</comment>
<dbReference type="PROSITE" id="PS00132">
    <property type="entry name" value="CARBOXYPEPT_ZN_1"/>
    <property type="match status" value="1"/>
</dbReference>
<evidence type="ECO:0000313" key="13">
    <source>
        <dbReference type="Proteomes" id="UP000078200"/>
    </source>
</evidence>
<keyword evidence="7" id="KW-0378">Hydrolase</keyword>
<evidence type="ECO:0000256" key="9">
    <source>
        <dbReference type="ARBA" id="ARBA00023049"/>
    </source>
</evidence>
<protein>
    <recommendedName>
        <fullName evidence="11">Peptidase M14 domain-containing protein</fullName>
    </recommendedName>
</protein>
<evidence type="ECO:0000259" key="11">
    <source>
        <dbReference type="PROSITE" id="PS52035"/>
    </source>
</evidence>
<dbReference type="GO" id="GO:0004181">
    <property type="term" value="F:metallocarboxypeptidase activity"/>
    <property type="evidence" value="ECO:0007669"/>
    <property type="project" value="InterPro"/>
</dbReference>
<dbReference type="SUPFAM" id="SSF53187">
    <property type="entry name" value="Zn-dependent exopeptidases"/>
    <property type="match status" value="1"/>
</dbReference>
<dbReference type="Pfam" id="PF00246">
    <property type="entry name" value="Peptidase_M14"/>
    <property type="match status" value="1"/>
</dbReference>
<feature type="active site" description="Proton donor/acceptor" evidence="10">
    <location>
        <position position="288"/>
    </location>
</feature>
<evidence type="ECO:0000256" key="3">
    <source>
        <dbReference type="ARBA" id="ARBA00022645"/>
    </source>
</evidence>
<dbReference type="GO" id="GO:0006508">
    <property type="term" value="P:proteolysis"/>
    <property type="evidence" value="ECO:0007669"/>
    <property type="project" value="UniProtKB-KW"/>
</dbReference>
<evidence type="ECO:0000256" key="6">
    <source>
        <dbReference type="ARBA" id="ARBA00022729"/>
    </source>
</evidence>
<evidence type="ECO:0000256" key="1">
    <source>
        <dbReference type="ARBA" id="ARBA00001947"/>
    </source>
</evidence>
<dbReference type="GO" id="GO:0008270">
    <property type="term" value="F:zinc ion binding"/>
    <property type="evidence" value="ECO:0007669"/>
    <property type="project" value="InterPro"/>
</dbReference>
<evidence type="ECO:0000256" key="5">
    <source>
        <dbReference type="ARBA" id="ARBA00022723"/>
    </source>
</evidence>